<keyword evidence="2" id="KW-1185">Reference proteome</keyword>
<evidence type="ECO:0000313" key="2">
    <source>
        <dbReference type="Proteomes" id="UP001274896"/>
    </source>
</evidence>
<organism evidence="1 2">
    <name type="scientific">Hemibagrus guttatus</name>
    <dbReference type="NCBI Taxonomy" id="175788"/>
    <lineage>
        <taxon>Eukaryota</taxon>
        <taxon>Metazoa</taxon>
        <taxon>Chordata</taxon>
        <taxon>Craniata</taxon>
        <taxon>Vertebrata</taxon>
        <taxon>Euteleostomi</taxon>
        <taxon>Actinopterygii</taxon>
        <taxon>Neopterygii</taxon>
        <taxon>Teleostei</taxon>
        <taxon>Ostariophysi</taxon>
        <taxon>Siluriformes</taxon>
        <taxon>Bagridae</taxon>
        <taxon>Hemibagrus</taxon>
    </lineage>
</organism>
<dbReference type="AlphaFoldDB" id="A0AAE0R1F0"/>
<dbReference type="EMBL" id="JAUCMX010000007">
    <property type="protein sequence ID" value="KAK3539404.1"/>
    <property type="molecule type" value="Genomic_DNA"/>
</dbReference>
<protein>
    <submittedName>
        <fullName evidence="1">Uncharacterized protein</fullName>
    </submittedName>
</protein>
<evidence type="ECO:0000313" key="1">
    <source>
        <dbReference type="EMBL" id="KAK3539404.1"/>
    </source>
</evidence>
<sequence>MLSVLCFPPPVQRHTSYSGISIVCGVRWSEWELQLTLIETNWGRNPAAPYPISVHPSMLFNTKPFKQQNSLKRWEKIKFGDTPDNSRSLRSLRGSIQYCCPATGPDAQLTTVSGLAVQSAVLDWAVR</sequence>
<name>A0AAE0R1F0_9TELE</name>
<proteinExistence type="predicted"/>
<gene>
    <name evidence="1" type="ORF">QTP70_006468</name>
</gene>
<accession>A0AAE0R1F0</accession>
<dbReference type="Proteomes" id="UP001274896">
    <property type="component" value="Unassembled WGS sequence"/>
</dbReference>
<comment type="caution">
    <text evidence="1">The sequence shown here is derived from an EMBL/GenBank/DDBJ whole genome shotgun (WGS) entry which is preliminary data.</text>
</comment>
<reference evidence="1" key="1">
    <citation type="submission" date="2023-06" db="EMBL/GenBank/DDBJ databases">
        <title>Male Hemibagrus guttatus genome.</title>
        <authorList>
            <person name="Bian C."/>
        </authorList>
    </citation>
    <scope>NUCLEOTIDE SEQUENCE</scope>
    <source>
        <strain evidence="1">Male_cb2023</strain>
        <tissue evidence="1">Muscle</tissue>
    </source>
</reference>